<evidence type="ECO:0000313" key="1">
    <source>
        <dbReference type="EMBL" id="KCZ79714.1"/>
    </source>
</evidence>
<dbReference type="EMBL" id="KK365236">
    <property type="protein sequence ID" value="KCZ79714.1"/>
    <property type="molecule type" value="Genomic_DNA"/>
</dbReference>
<sequence length="353" mass="42150">MTLKKDIDRFITQHYVRIQCTPDIIGYFTLKALTTYLRSKCIRYEYSIQLLPIEDTSVIFINYTSLKDEYFNIKDDKCSTCILKEFSKFMNCRFLFISLYEYISLIKSKLSNLCDECVSLYEELFLLERKEMYPIYLFHNVSSLYLSLYHDLSFIKNNLRRNMCDSIKYYLAKEGISLSDSLQKFNQNAPLKETVVNKISPLENYFLILNELIKITNKEKKVLGERNINREKFKKEDFLLEDNKRNVILSDSNSINEGAKLYYELIETVIDLLNHKSLKRGYVLVKRDTVNDNIIIFTHLYELFKYFKNDVLFLCENGYVIKNKHYKIKGELLSNRVIYVEEREIKRIISNLY</sequence>
<dbReference type="OrthoDB" id="10279619at2759"/>
<dbReference type="AlphaFoldDB" id="A0A059EY95"/>
<protein>
    <submittedName>
        <fullName evidence="1">Uncharacterized protein</fullName>
    </submittedName>
</protein>
<organism evidence="1 2">
    <name type="scientific">Anncaliia algerae PRA339</name>
    <dbReference type="NCBI Taxonomy" id="1288291"/>
    <lineage>
        <taxon>Eukaryota</taxon>
        <taxon>Fungi</taxon>
        <taxon>Fungi incertae sedis</taxon>
        <taxon>Microsporidia</taxon>
        <taxon>Tubulinosematoidea</taxon>
        <taxon>Tubulinosematidae</taxon>
        <taxon>Anncaliia</taxon>
    </lineage>
</organism>
<gene>
    <name evidence="1" type="ORF">H312_02885</name>
</gene>
<dbReference type="Proteomes" id="UP000030655">
    <property type="component" value="Unassembled WGS sequence"/>
</dbReference>
<keyword evidence="2" id="KW-1185">Reference proteome</keyword>
<name>A0A059EY95_9MICR</name>
<dbReference type="VEuPathDB" id="MicrosporidiaDB:H312_02885"/>
<evidence type="ECO:0000313" key="2">
    <source>
        <dbReference type="Proteomes" id="UP000030655"/>
    </source>
</evidence>
<proteinExistence type="predicted"/>
<dbReference type="HOGENOM" id="CLU_785186_0_0_1"/>
<reference evidence="1 2" key="2">
    <citation type="submission" date="2014-03" db="EMBL/GenBank/DDBJ databases">
        <title>The Genome Sequence of Anncaliia algerae insect isolate PRA339.</title>
        <authorList>
            <consortium name="The Broad Institute Genome Sequencing Platform"/>
            <consortium name="The Broad Institute Genome Sequencing Center for Infectious Disease"/>
            <person name="Cuomo C."/>
            <person name="Becnel J."/>
            <person name="Sanscrainte N."/>
            <person name="Walker B."/>
            <person name="Young S.K."/>
            <person name="Zeng Q."/>
            <person name="Gargeya S."/>
            <person name="Fitzgerald M."/>
            <person name="Haas B."/>
            <person name="Abouelleil A."/>
            <person name="Alvarado L."/>
            <person name="Arachchi H.M."/>
            <person name="Berlin A.M."/>
            <person name="Chapman S.B."/>
            <person name="Dewar J."/>
            <person name="Goldberg J."/>
            <person name="Griggs A."/>
            <person name="Gujja S."/>
            <person name="Hansen M."/>
            <person name="Howarth C."/>
            <person name="Imamovic A."/>
            <person name="Larimer J."/>
            <person name="McCowan C."/>
            <person name="Murphy C."/>
            <person name="Neiman D."/>
            <person name="Pearson M."/>
            <person name="Priest M."/>
            <person name="Roberts A."/>
            <person name="Saif S."/>
            <person name="Shea T."/>
            <person name="Sisk P."/>
            <person name="Sykes S."/>
            <person name="Wortman J."/>
            <person name="Nusbaum C."/>
            <person name="Birren B."/>
        </authorList>
    </citation>
    <scope>NUCLEOTIDE SEQUENCE [LARGE SCALE GENOMIC DNA]</scope>
    <source>
        <strain evidence="1 2">PRA339</strain>
    </source>
</reference>
<reference evidence="2" key="1">
    <citation type="submission" date="2013-02" db="EMBL/GenBank/DDBJ databases">
        <authorList>
            <consortium name="The Broad Institute Genome Sequencing Platform"/>
            <person name="Cuomo C."/>
            <person name="Becnel J."/>
            <person name="Sanscrainte N."/>
            <person name="Walker B."/>
            <person name="Young S.K."/>
            <person name="Zeng Q."/>
            <person name="Gargeya S."/>
            <person name="Fitzgerald M."/>
            <person name="Haas B."/>
            <person name="Abouelleil A."/>
            <person name="Alvarado L."/>
            <person name="Arachchi H.M."/>
            <person name="Berlin A.M."/>
            <person name="Chapman S.B."/>
            <person name="Dewar J."/>
            <person name="Goldberg J."/>
            <person name="Griggs A."/>
            <person name="Gujja S."/>
            <person name="Hansen M."/>
            <person name="Howarth C."/>
            <person name="Imamovic A."/>
            <person name="Larimer J."/>
            <person name="McCowan C."/>
            <person name="Murphy C."/>
            <person name="Neiman D."/>
            <person name="Pearson M."/>
            <person name="Priest M."/>
            <person name="Roberts A."/>
            <person name="Saif S."/>
            <person name="Shea T."/>
            <person name="Sisk P."/>
            <person name="Sykes S."/>
            <person name="Wortman J."/>
            <person name="Nusbaum C."/>
            <person name="Birren B."/>
        </authorList>
    </citation>
    <scope>NUCLEOTIDE SEQUENCE [LARGE SCALE GENOMIC DNA]</scope>
    <source>
        <strain evidence="2">PRA339</strain>
    </source>
</reference>
<accession>A0A059EY95</accession>